<comment type="catalytic activity">
    <reaction evidence="1 9 10">
        <text>[protein]-peptidylproline (omega=180) = [protein]-peptidylproline (omega=0)</text>
        <dbReference type="Rhea" id="RHEA:16237"/>
        <dbReference type="Rhea" id="RHEA-COMP:10747"/>
        <dbReference type="Rhea" id="RHEA-COMP:10748"/>
        <dbReference type="ChEBI" id="CHEBI:83833"/>
        <dbReference type="ChEBI" id="CHEBI:83834"/>
        <dbReference type="EC" id="5.2.1.8"/>
    </reaction>
</comment>
<accession>R7ZTF9</accession>
<dbReference type="EMBL" id="AQHR01000059">
    <property type="protein sequence ID" value="EON77367.1"/>
    <property type="molecule type" value="Genomic_DNA"/>
</dbReference>
<evidence type="ECO:0000256" key="9">
    <source>
        <dbReference type="PROSITE-ProRule" id="PRU00277"/>
    </source>
</evidence>
<keyword evidence="13" id="KW-1185">Reference proteome</keyword>
<evidence type="ECO:0000256" key="6">
    <source>
        <dbReference type="ARBA" id="ARBA00023186"/>
    </source>
</evidence>
<dbReference type="PANTHER" id="PTHR47861:SF3">
    <property type="entry name" value="FKBP-TYPE PEPTIDYL-PROLYL CIS-TRANS ISOMERASE SLYD"/>
    <property type="match status" value="1"/>
</dbReference>
<comment type="function">
    <text evidence="8">Also involved in hydrogenase metallocenter assembly, probably by participating in the nickel insertion step. This function in hydrogenase biosynthesis requires chaperone activity and the presence of the metal-binding domain, but not PPIase activity.</text>
</comment>
<dbReference type="AlphaFoldDB" id="R7ZTF9"/>
<dbReference type="GO" id="GO:0003755">
    <property type="term" value="F:peptidyl-prolyl cis-trans isomerase activity"/>
    <property type="evidence" value="ECO:0007669"/>
    <property type="project" value="UniProtKB-UniRule"/>
</dbReference>
<evidence type="ECO:0000256" key="7">
    <source>
        <dbReference type="ARBA" id="ARBA00023235"/>
    </source>
</evidence>
<dbReference type="EC" id="5.2.1.8" evidence="10"/>
<dbReference type="PATRIC" id="fig|1288963.3.peg.2226"/>
<dbReference type="InterPro" id="IPR046357">
    <property type="entry name" value="PPIase_dom_sf"/>
</dbReference>
<dbReference type="GO" id="GO:0042026">
    <property type="term" value="P:protein refolding"/>
    <property type="evidence" value="ECO:0007669"/>
    <property type="project" value="UniProtKB-ARBA"/>
</dbReference>
<keyword evidence="5 9" id="KW-0697">Rotamase</keyword>
<reference evidence="12 13" key="1">
    <citation type="submission" date="2013-02" db="EMBL/GenBank/DDBJ databases">
        <title>A novel strain isolated from Lonar lake, Maharashtra, India.</title>
        <authorList>
            <person name="Singh A."/>
        </authorList>
    </citation>
    <scope>NUCLEOTIDE SEQUENCE [LARGE SCALE GENOMIC DNA]</scope>
    <source>
        <strain evidence="12 13">AK24</strain>
    </source>
</reference>
<comment type="subcellular location">
    <subcellularLocation>
        <location evidence="2">Cytoplasm</location>
    </subcellularLocation>
</comment>
<evidence type="ECO:0000313" key="12">
    <source>
        <dbReference type="EMBL" id="EON77367.1"/>
    </source>
</evidence>
<dbReference type="InterPro" id="IPR001179">
    <property type="entry name" value="PPIase_FKBP_dom"/>
</dbReference>
<gene>
    <name evidence="12" type="ORF">ADIS_2235</name>
</gene>
<keyword evidence="7 9" id="KW-0413">Isomerase</keyword>
<dbReference type="PROSITE" id="PS50059">
    <property type="entry name" value="FKBP_PPIASE"/>
    <property type="match status" value="1"/>
</dbReference>
<evidence type="ECO:0000313" key="13">
    <source>
        <dbReference type="Proteomes" id="UP000013909"/>
    </source>
</evidence>
<dbReference type="PANTHER" id="PTHR47861">
    <property type="entry name" value="FKBP-TYPE PEPTIDYL-PROLYL CIS-TRANS ISOMERASE SLYD"/>
    <property type="match status" value="1"/>
</dbReference>
<keyword evidence="4" id="KW-0963">Cytoplasm</keyword>
<protein>
    <recommendedName>
        <fullName evidence="10">Peptidyl-prolyl cis-trans isomerase</fullName>
        <ecNumber evidence="10">5.2.1.8</ecNumber>
    </recommendedName>
</protein>
<evidence type="ECO:0000256" key="3">
    <source>
        <dbReference type="ARBA" id="ARBA00006577"/>
    </source>
</evidence>
<dbReference type="Pfam" id="PF00254">
    <property type="entry name" value="FKBP_C"/>
    <property type="match status" value="1"/>
</dbReference>
<dbReference type="STRING" id="1232681.ADIS_2235"/>
<feature type="domain" description="PPIase FKBP-type" evidence="11">
    <location>
        <begin position="6"/>
        <end position="87"/>
    </location>
</feature>
<dbReference type="SUPFAM" id="SSF54534">
    <property type="entry name" value="FKBP-like"/>
    <property type="match status" value="1"/>
</dbReference>
<organism evidence="12 13">
    <name type="scientific">Lunatimonas lonarensis</name>
    <dbReference type="NCBI Taxonomy" id="1232681"/>
    <lineage>
        <taxon>Bacteria</taxon>
        <taxon>Pseudomonadati</taxon>
        <taxon>Bacteroidota</taxon>
        <taxon>Cytophagia</taxon>
        <taxon>Cytophagales</taxon>
        <taxon>Cyclobacteriaceae</taxon>
    </lineage>
</organism>
<dbReference type="RefSeq" id="WP_010854373.1">
    <property type="nucleotide sequence ID" value="NZ_AQHR01000059.1"/>
</dbReference>
<comment type="similarity">
    <text evidence="3 10">Belongs to the FKBP-type PPIase family.</text>
</comment>
<evidence type="ECO:0000256" key="8">
    <source>
        <dbReference type="ARBA" id="ARBA00037071"/>
    </source>
</evidence>
<keyword evidence="6" id="KW-0143">Chaperone</keyword>
<dbReference type="GO" id="GO:0005737">
    <property type="term" value="C:cytoplasm"/>
    <property type="evidence" value="ECO:0007669"/>
    <property type="project" value="UniProtKB-SubCell"/>
</dbReference>
<evidence type="ECO:0000256" key="5">
    <source>
        <dbReference type="ARBA" id="ARBA00023110"/>
    </source>
</evidence>
<evidence type="ECO:0000256" key="1">
    <source>
        <dbReference type="ARBA" id="ARBA00000971"/>
    </source>
</evidence>
<evidence type="ECO:0000256" key="2">
    <source>
        <dbReference type="ARBA" id="ARBA00004496"/>
    </source>
</evidence>
<evidence type="ECO:0000256" key="10">
    <source>
        <dbReference type="RuleBase" id="RU003915"/>
    </source>
</evidence>
<dbReference type="Proteomes" id="UP000013909">
    <property type="component" value="Unassembled WGS sequence"/>
</dbReference>
<comment type="caution">
    <text evidence="12">The sequence shown here is derived from an EMBL/GenBank/DDBJ whole genome shotgun (WGS) entry which is preliminary data.</text>
</comment>
<sequence>MIAEKDKVVSITYELHVDDGENGKEFFERVDEAQPYAFLFGAGNILSKMEEAIAGRSVGDTFEVAIDFENGYGDYDESRKMIIPKSAFKENGQKQRHLMKVGNVVSMQDDQGNPLRGEILRIDYRGVLMDFNPPLAGYDLYFSGKIVGIRDADPSELEHGHAHEPGGHVH</sequence>
<evidence type="ECO:0000259" key="11">
    <source>
        <dbReference type="PROSITE" id="PS50059"/>
    </source>
</evidence>
<dbReference type="OrthoDB" id="9808891at2"/>
<name>R7ZTF9_9BACT</name>
<proteinExistence type="inferred from homology"/>
<dbReference type="Gene3D" id="3.10.50.40">
    <property type="match status" value="1"/>
</dbReference>
<evidence type="ECO:0000256" key="4">
    <source>
        <dbReference type="ARBA" id="ARBA00022490"/>
    </source>
</evidence>